<proteinExistence type="predicted"/>
<dbReference type="PANTHER" id="PTHR22946">
    <property type="entry name" value="DIENELACTONE HYDROLASE DOMAIN-CONTAINING PROTEIN-RELATED"/>
    <property type="match status" value="1"/>
</dbReference>
<dbReference type="STRING" id="888061.AXF15_09530"/>
<dbReference type="EMBL" id="CP014230">
    <property type="protein sequence ID" value="AMD93313.1"/>
    <property type="molecule type" value="Genomic_DNA"/>
</dbReference>
<sequence length="309" mass="33765">MRIFLVAVLLLFGCDMNTPEDVIEAVNRVTGQEEPAPLPELGPPLLIEDGVRLYELLTSQETEQIWIALPPAGEDALSGGVIPCVLLPPLAMDRALGGRLGSEDLDQLLLFARSGVAAVAFDVPGAWVEGSSLPMMQAEMERYMADDGGLRTARQVLDVVLARLPEADPARLWVLGEGAAGTLALRLAGRDARIKAVVAFDPVSDMLALAGMEELAPAFQASPGLKDFLRKQSLQEALDRLRCPVLLFHDAFRHEKNFEDIDHLYLEALRLQKDVSMIDTLNVDPAHAGLASRTSRSLRWLESLNHPKH</sequence>
<reference evidence="2" key="1">
    <citation type="submission" date="2016-02" db="EMBL/GenBank/DDBJ databases">
        <authorList>
            <person name="Holder M.E."/>
            <person name="Ajami N.J."/>
            <person name="Petrosino J.F."/>
        </authorList>
    </citation>
    <scope>NUCLEOTIDE SEQUENCE [LARGE SCALE GENOMIC DNA]</scope>
    <source>
        <strain evidence="2">DSM 12838</strain>
    </source>
</reference>
<dbReference type="SUPFAM" id="SSF53474">
    <property type="entry name" value="alpha/beta-Hydrolases"/>
    <property type="match status" value="1"/>
</dbReference>
<dbReference type="RefSeq" id="WP_066606554.1">
    <property type="nucleotide sequence ID" value="NZ_CP014230.1"/>
</dbReference>
<evidence type="ECO:0000313" key="1">
    <source>
        <dbReference type="EMBL" id="AMD93313.1"/>
    </source>
</evidence>
<dbReference type="InterPro" id="IPR029058">
    <property type="entry name" value="AB_hydrolase_fold"/>
</dbReference>
<dbReference type="AlphaFoldDB" id="A0A0X8JRQ3"/>
<dbReference type="KEGG" id="doa:AXF15_09530"/>
<organism evidence="1 2">
    <name type="scientific">Desulfomicrobium orale DSM 12838</name>
    <dbReference type="NCBI Taxonomy" id="888061"/>
    <lineage>
        <taxon>Bacteria</taxon>
        <taxon>Pseudomonadati</taxon>
        <taxon>Thermodesulfobacteriota</taxon>
        <taxon>Desulfovibrionia</taxon>
        <taxon>Desulfovibrionales</taxon>
        <taxon>Desulfomicrobiaceae</taxon>
        <taxon>Desulfomicrobium</taxon>
    </lineage>
</organism>
<gene>
    <name evidence="1" type="ORF">AXF15_09530</name>
</gene>
<name>A0A0X8JRQ3_9BACT</name>
<accession>A0A0X8JRQ3</accession>
<evidence type="ECO:0008006" key="3">
    <source>
        <dbReference type="Google" id="ProtNLM"/>
    </source>
</evidence>
<dbReference type="Gene3D" id="3.40.50.1820">
    <property type="entry name" value="alpha/beta hydrolase"/>
    <property type="match status" value="1"/>
</dbReference>
<protein>
    <recommendedName>
        <fullName evidence="3">Peptidase S9 prolyl oligopeptidase catalytic domain-containing protein</fullName>
    </recommendedName>
</protein>
<dbReference type="InterPro" id="IPR050261">
    <property type="entry name" value="FrsA_esterase"/>
</dbReference>
<dbReference type="Proteomes" id="UP000063964">
    <property type="component" value="Chromosome"/>
</dbReference>
<evidence type="ECO:0000313" key="2">
    <source>
        <dbReference type="Proteomes" id="UP000063964"/>
    </source>
</evidence>
<keyword evidence="2" id="KW-1185">Reference proteome</keyword>